<evidence type="ECO:0000313" key="6">
    <source>
        <dbReference type="Proteomes" id="UP000253204"/>
    </source>
</evidence>
<dbReference type="Pfam" id="PF00990">
    <property type="entry name" value="GGDEF"/>
    <property type="match status" value="1"/>
</dbReference>
<dbReference type="Gene3D" id="3.30.70.270">
    <property type="match status" value="1"/>
</dbReference>
<dbReference type="PANTHER" id="PTHR44757:SF2">
    <property type="entry name" value="BIOFILM ARCHITECTURE MAINTENANCE PROTEIN MBAA"/>
    <property type="match status" value="1"/>
</dbReference>
<sequence length="650" mass="71862">MNGCCSFKKSRNRYMGLEALLQAGSRLIVISNDTIKQKIRTPAKAQIKSEIMFCINCEKGDVQMLEDTTEQKYADTRLRDVEAALQAATEWAQVTLNSIGDAVVTTDLECRVTYLNRVAETLTGWSSIDALGKPLAQVFTLIDSQTLQAATNPAQRAMEENRTVGLAMDCVLIRQDGSQLEIEDSAAPIHDRDGCIKGAVIVFHDACHSPTHSSKLAYQAQHDALTDLPNRVLLSERLSRAIGLAKRHQHQVALLYLDLDAFKAVNDSLGHAVGDFLLQSVAGRLSECIRDTDTICRQGGDEFVVLLSEIENPQDAVRIAEKILGSLAEPYRICNHELRITTSIGISLYPDHGTDDHTLLNNADTAMYHAKKSGPNHYQLFEAEMHALKMQHSHLKSQLQPALKADALFLDFQPRIDIATGYPVSAEALVRWRNPTLGLIQPSVFLPVAEACGLIVPIGHWVLSEACRRLQKWRAEGVEIVPIAVNMSAIELCDKTLPARIADILTKTGLEAHFLELEVTESCLMQLYTDTSISTLVELSRMGVRIAIDDFGAGSVSLKHLKCFPINMLNIAPCFVHDMLDDRENVSFIKALINFGQDLSLRVIAKGVETQAQFDHLKLQGCDGAQGFLFSKSLSAKDFRGLLDPDWPRL</sequence>
<dbReference type="OrthoDB" id="5777683at2"/>
<evidence type="ECO:0000259" key="3">
    <source>
        <dbReference type="PROSITE" id="PS50883"/>
    </source>
</evidence>
<comment type="cofactor">
    <cofactor evidence="1">
        <name>Mg(2+)</name>
        <dbReference type="ChEBI" id="CHEBI:18420"/>
    </cofactor>
</comment>
<dbReference type="InterPro" id="IPR043128">
    <property type="entry name" value="Rev_trsase/Diguanyl_cyclase"/>
</dbReference>
<dbReference type="CDD" id="cd00130">
    <property type="entry name" value="PAS"/>
    <property type="match status" value="1"/>
</dbReference>
<dbReference type="Proteomes" id="UP000253204">
    <property type="component" value="Unassembled WGS sequence"/>
</dbReference>
<dbReference type="SUPFAM" id="SSF141868">
    <property type="entry name" value="EAL domain-like"/>
    <property type="match status" value="1"/>
</dbReference>
<dbReference type="SUPFAM" id="SSF55073">
    <property type="entry name" value="Nucleotide cyclase"/>
    <property type="match status" value="1"/>
</dbReference>
<dbReference type="NCBIfam" id="TIGR00254">
    <property type="entry name" value="GGDEF"/>
    <property type="match status" value="1"/>
</dbReference>
<evidence type="ECO:0000256" key="1">
    <source>
        <dbReference type="ARBA" id="ARBA00001946"/>
    </source>
</evidence>
<feature type="domain" description="EAL" evidence="3">
    <location>
        <begin position="392"/>
        <end position="647"/>
    </location>
</feature>
<dbReference type="PROSITE" id="PS50112">
    <property type="entry name" value="PAS"/>
    <property type="match status" value="1"/>
</dbReference>
<dbReference type="PROSITE" id="PS50887">
    <property type="entry name" value="GGDEF"/>
    <property type="match status" value="1"/>
</dbReference>
<accession>A0A368U8F3</accession>
<dbReference type="InterPro" id="IPR052155">
    <property type="entry name" value="Biofilm_reg_signaling"/>
</dbReference>
<gene>
    <name evidence="5" type="ORF">DU506_03840</name>
</gene>
<dbReference type="Gene3D" id="3.20.20.450">
    <property type="entry name" value="EAL domain"/>
    <property type="match status" value="1"/>
</dbReference>
<dbReference type="CDD" id="cd01948">
    <property type="entry name" value="EAL"/>
    <property type="match status" value="1"/>
</dbReference>
<dbReference type="Pfam" id="PF00563">
    <property type="entry name" value="EAL"/>
    <property type="match status" value="1"/>
</dbReference>
<dbReference type="SMART" id="SM00091">
    <property type="entry name" value="PAS"/>
    <property type="match status" value="1"/>
</dbReference>
<proteinExistence type="predicted"/>
<dbReference type="GO" id="GO:0003824">
    <property type="term" value="F:catalytic activity"/>
    <property type="evidence" value="ECO:0007669"/>
    <property type="project" value="UniProtKB-ARBA"/>
</dbReference>
<dbReference type="EMBL" id="QPIJ01000004">
    <property type="protein sequence ID" value="RCV93245.1"/>
    <property type="molecule type" value="Genomic_DNA"/>
</dbReference>
<dbReference type="InterPro" id="IPR000014">
    <property type="entry name" value="PAS"/>
</dbReference>
<evidence type="ECO:0000259" key="2">
    <source>
        <dbReference type="PROSITE" id="PS50112"/>
    </source>
</evidence>
<organism evidence="5 6">
    <name type="scientific">Vreelandella rituensis</name>
    <dbReference type="NCBI Taxonomy" id="2282306"/>
    <lineage>
        <taxon>Bacteria</taxon>
        <taxon>Pseudomonadati</taxon>
        <taxon>Pseudomonadota</taxon>
        <taxon>Gammaproteobacteria</taxon>
        <taxon>Oceanospirillales</taxon>
        <taxon>Halomonadaceae</taxon>
        <taxon>Vreelandella</taxon>
    </lineage>
</organism>
<protein>
    <submittedName>
        <fullName evidence="5">EAL domain-containing protein</fullName>
    </submittedName>
</protein>
<keyword evidence="6" id="KW-1185">Reference proteome</keyword>
<evidence type="ECO:0000259" key="4">
    <source>
        <dbReference type="PROSITE" id="PS50887"/>
    </source>
</evidence>
<dbReference type="CDD" id="cd01949">
    <property type="entry name" value="GGDEF"/>
    <property type="match status" value="1"/>
</dbReference>
<dbReference type="FunFam" id="3.30.70.270:FF:000001">
    <property type="entry name" value="Diguanylate cyclase domain protein"/>
    <property type="match status" value="1"/>
</dbReference>
<dbReference type="InterPro" id="IPR035919">
    <property type="entry name" value="EAL_sf"/>
</dbReference>
<dbReference type="InterPro" id="IPR000160">
    <property type="entry name" value="GGDEF_dom"/>
</dbReference>
<dbReference type="InterPro" id="IPR035965">
    <property type="entry name" value="PAS-like_dom_sf"/>
</dbReference>
<dbReference type="SMART" id="SM00267">
    <property type="entry name" value="GGDEF"/>
    <property type="match status" value="1"/>
</dbReference>
<dbReference type="PROSITE" id="PS50883">
    <property type="entry name" value="EAL"/>
    <property type="match status" value="1"/>
</dbReference>
<evidence type="ECO:0000313" key="5">
    <source>
        <dbReference type="EMBL" id="RCV93245.1"/>
    </source>
</evidence>
<dbReference type="GO" id="GO:0006355">
    <property type="term" value="P:regulation of DNA-templated transcription"/>
    <property type="evidence" value="ECO:0007669"/>
    <property type="project" value="InterPro"/>
</dbReference>
<reference evidence="5 6" key="1">
    <citation type="submission" date="2018-07" db="EMBL/GenBank/DDBJ databases">
        <title>Halomonas rutogse sp. nov., isolated from Lake TangqianCo on Tibetan Plateau.</title>
        <authorList>
            <person name="Lu H."/>
            <person name="Xing P."/>
            <person name="Wu Q."/>
        </authorList>
    </citation>
    <scope>NUCLEOTIDE SEQUENCE [LARGE SCALE GENOMIC DNA]</scope>
    <source>
        <strain evidence="5 6">TQ8S</strain>
    </source>
</reference>
<dbReference type="NCBIfam" id="TIGR00229">
    <property type="entry name" value="sensory_box"/>
    <property type="match status" value="1"/>
</dbReference>
<feature type="domain" description="GGDEF" evidence="4">
    <location>
        <begin position="250"/>
        <end position="383"/>
    </location>
</feature>
<dbReference type="InterPro" id="IPR001633">
    <property type="entry name" value="EAL_dom"/>
</dbReference>
<dbReference type="Gene3D" id="3.30.450.20">
    <property type="entry name" value="PAS domain"/>
    <property type="match status" value="1"/>
</dbReference>
<dbReference type="PANTHER" id="PTHR44757">
    <property type="entry name" value="DIGUANYLATE CYCLASE DGCP"/>
    <property type="match status" value="1"/>
</dbReference>
<dbReference type="InterPro" id="IPR013767">
    <property type="entry name" value="PAS_fold"/>
</dbReference>
<dbReference type="SUPFAM" id="SSF55785">
    <property type="entry name" value="PYP-like sensor domain (PAS domain)"/>
    <property type="match status" value="1"/>
</dbReference>
<comment type="caution">
    <text evidence="5">The sequence shown here is derived from an EMBL/GenBank/DDBJ whole genome shotgun (WGS) entry which is preliminary data.</text>
</comment>
<dbReference type="InterPro" id="IPR029787">
    <property type="entry name" value="Nucleotide_cyclase"/>
</dbReference>
<dbReference type="AlphaFoldDB" id="A0A368U8F3"/>
<feature type="domain" description="PAS" evidence="2">
    <location>
        <begin position="88"/>
        <end position="161"/>
    </location>
</feature>
<dbReference type="SMART" id="SM00052">
    <property type="entry name" value="EAL"/>
    <property type="match status" value="1"/>
</dbReference>
<dbReference type="Pfam" id="PF00989">
    <property type="entry name" value="PAS"/>
    <property type="match status" value="1"/>
</dbReference>
<name>A0A368U8F3_9GAMM</name>